<dbReference type="Gene3D" id="2.130.10.110">
    <property type="entry name" value="Clathrin heavy-chain terminal domain"/>
    <property type="match status" value="1"/>
</dbReference>
<dbReference type="GO" id="GO:0030130">
    <property type="term" value="C:clathrin coat of trans-Golgi network vesicle"/>
    <property type="evidence" value="ECO:0007669"/>
    <property type="project" value="InterPro"/>
</dbReference>
<dbReference type="GO" id="GO:0009507">
    <property type="term" value="C:chloroplast"/>
    <property type="evidence" value="ECO:0007669"/>
    <property type="project" value="TreeGrafter"/>
</dbReference>
<reference evidence="1" key="1">
    <citation type="submission" date="2020-06" db="EMBL/GenBank/DDBJ databases">
        <authorList>
            <person name="Li T."/>
            <person name="Hu X."/>
            <person name="Zhang T."/>
            <person name="Song X."/>
            <person name="Zhang H."/>
            <person name="Dai N."/>
            <person name="Sheng W."/>
            <person name="Hou X."/>
            <person name="Wei L."/>
        </authorList>
    </citation>
    <scope>NUCLEOTIDE SEQUENCE</scope>
    <source>
        <strain evidence="1">K16</strain>
        <tissue evidence="1">Leaf</tissue>
    </source>
</reference>
<dbReference type="GO" id="GO:0009506">
    <property type="term" value="C:plasmodesma"/>
    <property type="evidence" value="ECO:0007669"/>
    <property type="project" value="TreeGrafter"/>
</dbReference>
<dbReference type="PANTHER" id="PTHR10292">
    <property type="entry name" value="CLATHRIN HEAVY CHAIN RELATED"/>
    <property type="match status" value="1"/>
</dbReference>
<evidence type="ECO:0000313" key="1">
    <source>
        <dbReference type="EMBL" id="KAK4386130.1"/>
    </source>
</evidence>
<dbReference type="SUPFAM" id="SSF50989">
    <property type="entry name" value="Clathrin heavy-chain terminal domain"/>
    <property type="match status" value="1"/>
</dbReference>
<dbReference type="InterPro" id="IPR016025">
    <property type="entry name" value="Clathrin_H-chain_N"/>
</dbReference>
<dbReference type="EMBL" id="JACGWL010000015">
    <property type="protein sequence ID" value="KAK4386130.1"/>
    <property type="molecule type" value="Genomic_DNA"/>
</dbReference>
<comment type="caution">
    <text evidence="1">The sequence shown here is derived from an EMBL/GenBank/DDBJ whole genome shotgun (WGS) entry which is preliminary data.</text>
</comment>
<gene>
    <name evidence="1" type="ORF">Sango_2483600</name>
</gene>
<proteinExistence type="predicted"/>
<protein>
    <submittedName>
        <fullName evidence="1">Clathrin heavy chain 1</fullName>
    </submittedName>
</protein>
<name>A0AAE1W3G8_9LAMI</name>
<dbReference type="Proteomes" id="UP001289374">
    <property type="component" value="Unassembled WGS sequence"/>
</dbReference>
<reference evidence="1" key="2">
    <citation type="journal article" date="2024" name="Plant">
        <title>Genomic evolution and insights into agronomic trait innovations of Sesamum species.</title>
        <authorList>
            <person name="Miao H."/>
            <person name="Wang L."/>
            <person name="Qu L."/>
            <person name="Liu H."/>
            <person name="Sun Y."/>
            <person name="Le M."/>
            <person name="Wang Q."/>
            <person name="Wei S."/>
            <person name="Zheng Y."/>
            <person name="Lin W."/>
            <person name="Duan Y."/>
            <person name="Cao H."/>
            <person name="Xiong S."/>
            <person name="Wang X."/>
            <person name="Wei L."/>
            <person name="Li C."/>
            <person name="Ma Q."/>
            <person name="Ju M."/>
            <person name="Zhao R."/>
            <person name="Li G."/>
            <person name="Mu C."/>
            <person name="Tian Q."/>
            <person name="Mei H."/>
            <person name="Zhang T."/>
            <person name="Gao T."/>
            <person name="Zhang H."/>
        </authorList>
    </citation>
    <scope>NUCLEOTIDE SEQUENCE</scope>
    <source>
        <strain evidence="1">K16</strain>
    </source>
</reference>
<keyword evidence="2" id="KW-1185">Reference proteome</keyword>
<dbReference type="GO" id="GO:0030132">
    <property type="term" value="C:clathrin coat of coated pit"/>
    <property type="evidence" value="ECO:0007669"/>
    <property type="project" value="InterPro"/>
</dbReference>
<sequence length="233" mass="26021">MFLLQTILRSDPQMLFLPNGMFSHYDMPHIAQLCETRSLCASTSVDCLISSVSLSIPMQYSIVQVAKDIVNNWALKHVLCSFSISNHMKDYTFSWADRILNSLQVPGIDKDSILISFATKSSNAGQVARYQAWCSFFPPDFADDFPMAVQISHKYSLTYVISKLGLLFVYDLETTTAVYRNRISPGPMLLMSEASSVGVNMEFAINLAKRGNLFGAENLAPVEFLGHCIRNGH</sequence>
<dbReference type="PANTHER" id="PTHR10292:SF34">
    <property type="entry name" value="CLATHRIN HEAVY CHAIN 1-RELATED"/>
    <property type="match status" value="1"/>
</dbReference>
<dbReference type="GO" id="GO:0005198">
    <property type="term" value="F:structural molecule activity"/>
    <property type="evidence" value="ECO:0007669"/>
    <property type="project" value="InterPro"/>
</dbReference>
<accession>A0AAE1W3G8</accession>
<evidence type="ECO:0000313" key="2">
    <source>
        <dbReference type="Proteomes" id="UP001289374"/>
    </source>
</evidence>
<dbReference type="GO" id="GO:0032051">
    <property type="term" value="F:clathrin light chain binding"/>
    <property type="evidence" value="ECO:0007669"/>
    <property type="project" value="TreeGrafter"/>
</dbReference>
<organism evidence="1 2">
    <name type="scientific">Sesamum angolense</name>
    <dbReference type="NCBI Taxonomy" id="2727404"/>
    <lineage>
        <taxon>Eukaryota</taxon>
        <taxon>Viridiplantae</taxon>
        <taxon>Streptophyta</taxon>
        <taxon>Embryophyta</taxon>
        <taxon>Tracheophyta</taxon>
        <taxon>Spermatophyta</taxon>
        <taxon>Magnoliopsida</taxon>
        <taxon>eudicotyledons</taxon>
        <taxon>Gunneridae</taxon>
        <taxon>Pentapetalae</taxon>
        <taxon>asterids</taxon>
        <taxon>lamiids</taxon>
        <taxon>Lamiales</taxon>
        <taxon>Pedaliaceae</taxon>
        <taxon>Sesamum</taxon>
    </lineage>
</organism>
<dbReference type="GO" id="GO:0006886">
    <property type="term" value="P:intracellular protein transport"/>
    <property type="evidence" value="ECO:0007669"/>
    <property type="project" value="InterPro"/>
</dbReference>
<dbReference type="GO" id="GO:0006898">
    <property type="term" value="P:receptor-mediated endocytosis"/>
    <property type="evidence" value="ECO:0007669"/>
    <property type="project" value="TreeGrafter"/>
</dbReference>
<dbReference type="AlphaFoldDB" id="A0AAE1W3G8"/>
<dbReference type="GO" id="GO:0071439">
    <property type="term" value="C:clathrin complex"/>
    <property type="evidence" value="ECO:0007669"/>
    <property type="project" value="TreeGrafter"/>
</dbReference>